<evidence type="ECO:0000256" key="10">
    <source>
        <dbReference type="HAMAP-Rule" id="MF_02078"/>
    </source>
</evidence>
<dbReference type="PANTHER" id="PTHR47019">
    <property type="entry name" value="LIPID II FLIPPASE MURJ"/>
    <property type="match status" value="1"/>
</dbReference>
<evidence type="ECO:0000313" key="13">
    <source>
        <dbReference type="Proteomes" id="UP000247454"/>
    </source>
</evidence>
<evidence type="ECO:0000256" key="7">
    <source>
        <dbReference type="ARBA" id="ARBA00023136"/>
    </source>
</evidence>
<comment type="subcellular location">
    <subcellularLocation>
        <location evidence="10">Cell inner membrane</location>
        <topology evidence="10">Multi-pass membrane protein</topology>
    </subcellularLocation>
    <subcellularLocation>
        <location evidence="1">Cell membrane</location>
        <topology evidence="1">Multi-pass membrane protein</topology>
    </subcellularLocation>
</comment>
<keyword evidence="10" id="KW-0997">Cell inner membrane</keyword>
<evidence type="ECO:0000256" key="3">
    <source>
        <dbReference type="ARBA" id="ARBA00022692"/>
    </source>
</evidence>
<feature type="transmembrane region" description="Helical" evidence="10">
    <location>
        <begin position="193"/>
        <end position="212"/>
    </location>
</feature>
<gene>
    <name evidence="10" type="primary">murJ</name>
    <name evidence="12" type="ORF">C7477_11396</name>
</gene>
<proteinExistence type="inferred from homology"/>
<evidence type="ECO:0000256" key="9">
    <source>
        <dbReference type="ARBA" id="ARBA00061532"/>
    </source>
</evidence>
<keyword evidence="3 10" id="KW-0812">Transmembrane</keyword>
<keyword evidence="7 10" id="KW-0472">Membrane</keyword>
<dbReference type="GO" id="GO:0034204">
    <property type="term" value="P:lipid translocation"/>
    <property type="evidence" value="ECO:0007669"/>
    <property type="project" value="TreeGrafter"/>
</dbReference>
<dbReference type="EMBL" id="QJTF01000013">
    <property type="protein sequence ID" value="PYE87474.1"/>
    <property type="molecule type" value="Genomic_DNA"/>
</dbReference>
<evidence type="ECO:0000256" key="6">
    <source>
        <dbReference type="ARBA" id="ARBA00022989"/>
    </source>
</evidence>
<organism evidence="12 13">
    <name type="scientific">Phyllobacterium leguminum</name>
    <dbReference type="NCBI Taxonomy" id="314237"/>
    <lineage>
        <taxon>Bacteria</taxon>
        <taxon>Pseudomonadati</taxon>
        <taxon>Pseudomonadota</taxon>
        <taxon>Alphaproteobacteria</taxon>
        <taxon>Hyphomicrobiales</taxon>
        <taxon>Phyllobacteriaceae</taxon>
        <taxon>Phyllobacterium</taxon>
    </lineage>
</organism>
<dbReference type="GO" id="GO:0015648">
    <property type="term" value="F:lipid-linked peptidoglycan transporter activity"/>
    <property type="evidence" value="ECO:0007669"/>
    <property type="project" value="UniProtKB-UniRule"/>
</dbReference>
<dbReference type="OrthoDB" id="9816572at2"/>
<feature type="transmembrane region" description="Helical" evidence="10">
    <location>
        <begin position="448"/>
        <end position="466"/>
    </location>
</feature>
<feature type="transmembrane region" description="Helical" evidence="10">
    <location>
        <begin position="87"/>
        <end position="109"/>
    </location>
</feature>
<keyword evidence="13" id="KW-1185">Reference proteome</keyword>
<dbReference type="Pfam" id="PF03023">
    <property type="entry name" value="MurJ"/>
    <property type="match status" value="1"/>
</dbReference>
<sequence>MSLVKKFATVASGTLASRIFGFTREMLMAAALGTGPVADAFNAAFRFPNTFRRLFAEGAFNSAFVPLFAKEIEKNGLDGARRFSEEVFGVLFTVLLCLTIVMELSMPFLVRYVIAPGFIDDPQKFRNTITLAAIMFPYLACMSLGAMMSGMLNSLHRYFAAAIAPVFLNFILIGVLGWAWYNGHDAMSVGYGLSWGVMAAGFVQLAIVSTAVRKAGIKIGFRRPRFTPNVKRLLILALPAAVTGGITQINLLINTNIASSREGAVSSLVYADRIYQLPLGVVGIAVATVLLPELARALRSGNLKEAANLQNRSVEFTLFLTLPAAAALLVMSEPIVRLLYERGEFSPDATRVVAGILAIYGLGLPAFVLIKAFIPGFFAREDTRTPMIFAAISVIVNVTLALTLFPRYGAAGIAVAEIVAGWINVVLLFSTLAWRGHWGKDIPLLTRIPRLVLAAAVMAGGLYYAMQWQGHLLATGVPFLVQAATVGLLVAAGGIVYFALAFGLGGANAGMIRRSLKRKAAVGVKKQGSDSA</sequence>
<dbReference type="AlphaFoldDB" id="A0A318SZV5"/>
<keyword evidence="10 11" id="KW-0961">Cell wall biogenesis/degradation</keyword>
<dbReference type="GO" id="GO:0005886">
    <property type="term" value="C:plasma membrane"/>
    <property type="evidence" value="ECO:0007669"/>
    <property type="project" value="UniProtKB-SubCell"/>
</dbReference>
<feature type="transmembrane region" description="Helical" evidence="10">
    <location>
        <begin position="316"/>
        <end position="340"/>
    </location>
</feature>
<comment type="caution">
    <text evidence="12">The sequence shown here is derived from an EMBL/GenBank/DDBJ whole genome shotgun (WGS) entry which is preliminary data.</text>
</comment>
<name>A0A318SZV5_9HYPH</name>
<evidence type="ECO:0000256" key="11">
    <source>
        <dbReference type="PIRNR" id="PIRNR002869"/>
    </source>
</evidence>
<evidence type="ECO:0000256" key="2">
    <source>
        <dbReference type="ARBA" id="ARBA00022475"/>
    </source>
</evidence>
<protein>
    <recommendedName>
        <fullName evidence="10">Probable lipid II flippase MurJ</fullName>
    </recommendedName>
</protein>
<keyword evidence="2 10" id="KW-1003">Cell membrane</keyword>
<evidence type="ECO:0000313" key="12">
    <source>
        <dbReference type="EMBL" id="PYE87474.1"/>
    </source>
</evidence>
<feature type="transmembrane region" description="Helical" evidence="10">
    <location>
        <begin position="273"/>
        <end position="295"/>
    </location>
</feature>
<dbReference type="UniPathway" id="UPA00219"/>
<dbReference type="InterPro" id="IPR051050">
    <property type="entry name" value="Lipid_II_flippase_MurJ/MviN"/>
</dbReference>
<feature type="transmembrane region" description="Helical" evidence="10">
    <location>
        <begin position="158"/>
        <end position="181"/>
    </location>
</feature>
<feature type="transmembrane region" description="Helical" evidence="10">
    <location>
        <begin position="486"/>
        <end position="509"/>
    </location>
</feature>
<dbReference type="NCBIfam" id="TIGR01695">
    <property type="entry name" value="murJ_mviN"/>
    <property type="match status" value="1"/>
</dbReference>
<feature type="transmembrane region" description="Helical" evidence="10">
    <location>
        <begin position="352"/>
        <end position="374"/>
    </location>
</feature>
<feature type="transmembrane region" description="Helical" evidence="10">
    <location>
        <begin position="386"/>
        <end position="405"/>
    </location>
</feature>
<keyword evidence="6 10" id="KW-1133">Transmembrane helix</keyword>
<keyword evidence="4 10" id="KW-0133">Cell shape</keyword>
<feature type="transmembrane region" description="Helical" evidence="10">
    <location>
        <begin position="411"/>
        <end position="436"/>
    </location>
</feature>
<dbReference type="GO" id="GO:0009252">
    <property type="term" value="P:peptidoglycan biosynthetic process"/>
    <property type="evidence" value="ECO:0007669"/>
    <property type="project" value="UniProtKB-UniRule"/>
</dbReference>
<reference evidence="12 13" key="1">
    <citation type="submission" date="2018-06" db="EMBL/GenBank/DDBJ databases">
        <title>Genomic Encyclopedia of Type Strains, Phase III (KMG-III): the genomes of soil and plant-associated and newly described type strains.</title>
        <authorList>
            <person name="Whitman W."/>
        </authorList>
    </citation>
    <scope>NUCLEOTIDE SEQUENCE [LARGE SCALE GENOMIC DNA]</scope>
    <source>
        <strain evidence="12 13">ORS 1419</strain>
    </source>
</reference>
<keyword evidence="5 10" id="KW-0573">Peptidoglycan synthesis</keyword>
<evidence type="ECO:0000256" key="4">
    <source>
        <dbReference type="ARBA" id="ARBA00022960"/>
    </source>
</evidence>
<dbReference type="GO" id="GO:0008360">
    <property type="term" value="P:regulation of cell shape"/>
    <property type="evidence" value="ECO:0007669"/>
    <property type="project" value="UniProtKB-UniRule"/>
</dbReference>
<accession>A0A318SZV5</accession>
<comment type="function">
    <text evidence="8 10 11">Involved in peptidoglycan biosynthesis. Transports lipid-linked peptidoglycan precursors from the inner to the outer leaflet of the cytoplasmic membrane.</text>
</comment>
<dbReference type="PIRSF" id="PIRSF002869">
    <property type="entry name" value="MviN"/>
    <property type="match status" value="1"/>
</dbReference>
<dbReference type="PANTHER" id="PTHR47019:SF1">
    <property type="entry name" value="LIPID II FLIPPASE MURJ"/>
    <property type="match status" value="1"/>
</dbReference>
<keyword evidence="10 11" id="KW-0813">Transport</keyword>
<dbReference type="HAMAP" id="MF_02078">
    <property type="entry name" value="MurJ_MviN"/>
    <property type="match status" value="1"/>
</dbReference>
<evidence type="ECO:0000256" key="8">
    <source>
        <dbReference type="ARBA" id="ARBA00060041"/>
    </source>
</evidence>
<dbReference type="PRINTS" id="PR01806">
    <property type="entry name" value="VIRFACTRMVIN"/>
</dbReference>
<feature type="transmembrane region" description="Helical" evidence="10">
    <location>
        <begin position="233"/>
        <end position="253"/>
    </location>
</feature>
<dbReference type="RefSeq" id="WP_110752430.1">
    <property type="nucleotide sequence ID" value="NZ_QJTF01000013.1"/>
</dbReference>
<dbReference type="CDD" id="cd13123">
    <property type="entry name" value="MATE_MurJ_like"/>
    <property type="match status" value="1"/>
</dbReference>
<comment type="similarity">
    <text evidence="9 10 11">Belongs to the MurJ/MviN family.</text>
</comment>
<evidence type="ECO:0000256" key="5">
    <source>
        <dbReference type="ARBA" id="ARBA00022984"/>
    </source>
</evidence>
<dbReference type="GO" id="GO:0071555">
    <property type="term" value="P:cell wall organization"/>
    <property type="evidence" value="ECO:0007669"/>
    <property type="project" value="UniProtKB-UniRule"/>
</dbReference>
<dbReference type="Proteomes" id="UP000247454">
    <property type="component" value="Unassembled WGS sequence"/>
</dbReference>
<comment type="pathway">
    <text evidence="10">Cell wall biogenesis; peptidoglycan biosynthesis.</text>
</comment>
<evidence type="ECO:0000256" key="1">
    <source>
        <dbReference type="ARBA" id="ARBA00004651"/>
    </source>
</evidence>
<feature type="transmembrane region" description="Helical" evidence="10">
    <location>
        <begin position="129"/>
        <end position="146"/>
    </location>
</feature>
<dbReference type="InterPro" id="IPR004268">
    <property type="entry name" value="MurJ"/>
</dbReference>